<protein>
    <submittedName>
        <fullName evidence="1">Uncharacterized protein</fullName>
    </submittedName>
</protein>
<sequence length="185" mass="21052">MDKMDLILINHDELKYYQELVDSKAKINSNETLANAGQYHAAIAMSKLLDETKTIARMVVGSFDGRVSNQENYLGSLRSAIEKDVKFQILFLDLPNTNSKAFKMLLTAKKAGKPIECKMANNSLIDKLSKEGKVKHFSVFDNNKYRFEKDTENYLAWFSFNDLTNASTLINVFDTEFPDSKKVVC</sequence>
<gene>
    <name evidence="1" type="ORF">EPL05_00330</name>
</gene>
<dbReference type="AlphaFoldDB" id="A0A3S3XF01"/>
<dbReference type="Proteomes" id="UP000286701">
    <property type="component" value="Unassembled WGS sequence"/>
</dbReference>
<accession>A0A3S3XF01</accession>
<keyword evidence="2" id="KW-1185">Reference proteome</keyword>
<comment type="caution">
    <text evidence="1">The sequence shown here is derived from an EMBL/GenBank/DDBJ whole genome shotgun (WGS) entry which is preliminary data.</text>
</comment>
<name>A0A3S3XF01_9SPHI</name>
<proteinExistence type="predicted"/>
<evidence type="ECO:0000313" key="1">
    <source>
        <dbReference type="EMBL" id="RWY57013.1"/>
    </source>
</evidence>
<dbReference type="EMBL" id="SBIW01000001">
    <property type="protein sequence ID" value="RWY57013.1"/>
    <property type="molecule type" value="Genomic_DNA"/>
</dbReference>
<evidence type="ECO:0000313" key="2">
    <source>
        <dbReference type="Proteomes" id="UP000286701"/>
    </source>
</evidence>
<organism evidence="1 2">
    <name type="scientific">Mucilaginibacter gilvus</name>
    <dbReference type="NCBI Taxonomy" id="2305909"/>
    <lineage>
        <taxon>Bacteria</taxon>
        <taxon>Pseudomonadati</taxon>
        <taxon>Bacteroidota</taxon>
        <taxon>Sphingobacteriia</taxon>
        <taxon>Sphingobacteriales</taxon>
        <taxon>Sphingobacteriaceae</taxon>
        <taxon>Mucilaginibacter</taxon>
    </lineage>
</organism>
<reference evidence="1 2" key="1">
    <citation type="submission" date="2019-01" db="EMBL/GenBank/DDBJ databases">
        <title>Mucilaginibacter antarcticum sp. nov., isolated from antarctic soil.</title>
        <authorList>
            <person name="Yan Y.-Q."/>
            <person name="Du Z.-J."/>
        </authorList>
    </citation>
    <scope>NUCLEOTIDE SEQUENCE [LARGE SCALE GENOMIC DNA]</scope>
    <source>
        <strain evidence="1 2">F01003</strain>
    </source>
</reference>